<dbReference type="NCBIfam" id="NF002049">
    <property type="entry name" value="PRK00881.1"/>
    <property type="match status" value="1"/>
</dbReference>
<keyword evidence="7 8" id="KW-0511">Multifunctional enzyme</keyword>
<evidence type="ECO:0000256" key="6">
    <source>
        <dbReference type="ARBA" id="ARBA00022801"/>
    </source>
</evidence>
<feature type="domain" description="MGS-like" evidence="9">
    <location>
        <begin position="1"/>
        <end position="144"/>
    </location>
</feature>
<keyword evidence="5 8" id="KW-0658">Purine biosynthesis</keyword>
<dbReference type="HAMAP" id="MF_00139">
    <property type="entry name" value="PurH"/>
    <property type="match status" value="1"/>
</dbReference>
<keyword evidence="11" id="KW-1185">Reference proteome</keyword>
<sequence length="504" mass="56927">MRKRALISVYDKTGILDFAKFLVSKGIEIISTGGTYKYLKENNIEVIEVSKITNFEEMLDGRVKTLHPNIHGGILALRDNEEHMRTLKERNIDTIDYVIVNLYPFFEKVKEDLSFEEKIEFIDIGGPTMLRSAAKSFKNVVVISDVKDYESIKEEINKSDDVSYEARKKLAGKVFNLTSAYDAAISQFLLDEDFSEYLNISYKKFMEMRYGENSHQKAAYYTDNMTDGAMKDFKQLNGKELSYNNIRDMDLAWKVVSEFDEICCCAVKHSTPCGVALGDNVEGAYKKAYETDPVSIFGGIVAFNREVDEATAKLLNEIFLEIIIAPSFSKAALEILTKKKNIRLIECKNKPSDKKELIKVDGGILIQDTNNKLYEDLEVVTKAKPTSQEEKDLIFALKVVKFVKSNAIVVAKNLQTLGIGGGEVSRIWAAEKALERAKERFNATDVVLSSDAFFPFKDVIELAAKNGVKAIIQPSGSVNDKDSIEECDRNNISMIFSKLRHFKH</sequence>
<dbReference type="EC" id="2.1.2.3" evidence="8"/>
<proteinExistence type="inferred from homology"/>
<evidence type="ECO:0000256" key="3">
    <source>
        <dbReference type="ARBA" id="ARBA00007667"/>
    </source>
</evidence>
<evidence type="ECO:0000313" key="11">
    <source>
        <dbReference type="Proteomes" id="UP000241660"/>
    </source>
</evidence>
<dbReference type="PANTHER" id="PTHR11692">
    <property type="entry name" value="BIFUNCTIONAL PURINE BIOSYNTHESIS PROTEIN PURH"/>
    <property type="match status" value="1"/>
</dbReference>
<comment type="catalytic activity">
    <reaction evidence="8">
        <text>(6R)-10-formyltetrahydrofolate + 5-amino-1-(5-phospho-beta-D-ribosyl)imidazole-4-carboxamide = 5-formamido-1-(5-phospho-D-ribosyl)imidazole-4-carboxamide + (6S)-5,6,7,8-tetrahydrofolate</text>
        <dbReference type="Rhea" id="RHEA:22192"/>
        <dbReference type="ChEBI" id="CHEBI:57453"/>
        <dbReference type="ChEBI" id="CHEBI:58467"/>
        <dbReference type="ChEBI" id="CHEBI:58475"/>
        <dbReference type="ChEBI" id="CHEBI:195366"/>
        <dbReference type="EC" id="2.1.2.3"/>
    </reaction>
</comment>
<evidence type="ECO:0000256" key="5">
    <source>
        <dbReference type="ARBA" id="ARBA00022755"/>
    </source>
</evidence>
<dbReference type="Proteomes" id="UP000241660">
    <property type="component" value="Chromosome"/>
</dbReference>
<keyword evidence="4 8" id="KW-0808">Transferase</keyword>
<comment type="catalytic activity">
    <reaction evidence="8">
        <text>IMP + H2O = 5-formamido-1-(5-phospho-D-ribosyl)imidazole-4-carboxamide</text>
        <dbReference type="Rhea" id="RHEA:18445"/>
        <dbReference type="ChEBI" id="CHEBI:15377"/>
        <dbReference type="ChEBI" id="CHEBI:58053"/>
        <dbReference type="ChEBI" id="CHEBI:58467"/>
        <dbReference type="EC" id="3.5.4.10"/>
    </reaction>
</comment>
<gene>
    <name evidence="8" type="primary">purH</name>
    <name evidence="10" type="ORF">C7Y58_07930</name>
</gene>
<reference evidence="11" key="1">
    <citation type="journal article" date="2018" name="MSphere">
        <title>Fusobacterium Genomics Using MinION and Illumina Sequencing Enables Genome Completion and Correction.</title>
        <authorList>
            <person name="Todd S.M."/>
            <person name="Settlage R.E."/>
            <person name="Lahmers K.K."/>
            <person name="Slade D.J."/>
        </authorList>
    </citation>
    <scope>NUCLEOTIDE SEQUENCE [LARGE SCALE GENOMIC DNA]</scope>
    <source>
        <strain evidence="11">ATCC 25586</strain>
    </source>
</reference>
<dbReference type="PROSITE" id="PS51855">
    <property type="entry name" value="MGS"/>
    <property type="match status" value="1"/>
</dbReference>
<comment type="pathway">
    <text evidence="1 8">Purine metabolism; IMP biosynthesis via de novo pathway; IMP from 5-formamido-1-(5-phospho-D-ribosyl)imidazole-4-carboxamide: step 1/1.</text>
</comment>
<dbReference type="PANTHER" id="PTHR11692:SF0">
    <property type="entry name" value="BIFUNCTIONAL PURINE BIOSYNTHESIS PROTEIN ATIC"/>
    <property type="match status" value="1"/>
</dbReference>
<keyword evidence="6 8" id="KW-0378">Hydrolase</keyword>
<comment type="similarity">
    <text evidence="3 8">Belongs to the PurH family.</text>
</comment>
<dbReference type="EC" id="3.5.4.10" evidence="8"/>
<dbReference type="Gene3D" id="3.40.140.20">
    <property type="match status" value="2"/>
</dbReference>
<accession>A0ABM6TRQ2</accession>
<dbReference type="SUPFAM" id="SSF53927">
    <property type="entry name" value="Cytidine deaminase-like"/>
    <property type="match status" value="1"/>
</dbReference>
<dbReference type="InterPro" id="IPR024051">
    <property type="entry name" value="AICAR_Tfase_dup_dom_sf"/>
</dbReference>
<evidence type="ECO:0000256" key="8">
    <source>
        <dbReference type="HAMAP-Rule" id="MF_00139"/>
    </source>
</evidence>
<name>A0ABM6TRQ2_FUSNN</name>
<evidence type="ECO:0000313" key="10">
    <source>
        <dbReference type="EMBL" id="AVQ15341.1"/>
    </source>
</evidence>
<evidence type="ECO:0000256" key="7">
    <source>
        <dbReference type="ARBA" id="ARBA00023268"/>
    </source>
</evidence>
<evidence type="ECO:0000256" key="4">
    <source>
        <dbReference type="ARBA" id="ARBA00022679"/>
    </source>
</evidence>
<comment type="domain">
    <text evidence="8">The IMP cyclohydrolase activity resides in the N-terminal region.</text>
</comment>
<dbReference type="SUPFAM" id="SSF52335">
    <property type="entry name" value="Methylglyoxal synthase-like"/>
    <property type="match status" value="1"/>
</dbReference>
<dbReference type="SMART" id="SM00851">
    <property type="entry name" value="MGS"/>
    <property type="match status" value="1"/>
</dbReference>
<organism evidence="10 11">
    <name type="scientific">Fusobacterium nucleatum subsp. nucleatum (strain ATCC 25586 / DSM 15643 / BCRC 10681 / CIP 101130 / JCM 8532 / KCTC 2640 / LMG 13131 / VPI 4355)</name>
    <dbReference type="NCBI Taxonomy" id="190304"/>
    <lineage>
        <taxon>Bacteria</taxon>
        <taxon>Fusobacteriati</taxon>
        <taxon>Fusobacteriota</taxon>
        <taxon>Fusobacteriia</taxon>
        <taxon>Fusobacteriales</taxon>
        <taxon>Fusobacteriaceae</taxon>
        <taxon>Fusobacterium</taxon>
    </lineage>
</organism>
<dbReference type="Pfam" id="PF02142">
    <property type="entry name" value="MGS"/>
    <property type="match status" value="1"/>
</dbReference>
<dbReference type="EMBL" id="CP028101">
    <property type="protein sequence ID" value="AVQ15341.1"/>
    <property type="molecule type" value="Genomic_DNA"/>
</dbReference>
<dbReference type="Pfam" id="PF01808">
    <property type="entry name" value="AICARFT_IMPCHas"/>
    <property type="match status" value="1"/>
</dbReference>
<dbReference type="SMART" id="SM00798">
    <property type="entry name" value="AICARFT_IMPCHas"/>
    <property type="match status" value="1"/>
</dbReference>
<dbReference type="CDD" id="cd01421">
    <property type="entry name" value="IMPCH"/>
    <property type="match status" value="1"/>
</dbReference>
<dbReference type="RefSeq" id="WP_011016803.1">
    <property type="nucleotide sequence ID" value="NZ_CP028101.1"/>
</dbReference>
<dbReference type="Gene3D" id="3.40.50.1380">
    <property type="entry name" value="Methylglyoxal synthase-like domain"/>
    <property type="match status" value="1"/>
</dbReference>
<dbReference type="InterPro" id="IPR011607">
    <property type="entry name" value="MGS-like_dom"/>
</dbReference>
<dbReference type="NCBIfam" id="TIGR00355">
    <property type="entry name" value="purH"/>
    <property type="match status" value="1"/>
</dbReference>
<evidence type="ECO:0000256" key="1">
    <source>
        <dbReference type="ARBA" id="ARBA00004844"/>
    </source>
</evidence>
<dbReference type="InterPro" id="IPR036914">
    <property type="entry name" value="MGS-like_dom_sf"/>
</dbReference>
<comment type="pathway">
    <text evidence="2 8">Purine metabolism; IMP biosynthesis via de novo pathway; 5-formamido-1-(5-phospho-D-ribosyl)imidazole-4-carboxamide from 5-amino-1-(5-phospho-D-ribosyl)imidazole-4-carboxamide (10-formyl THF route): step 1/1.</text>
</comment>
<evidence type="ECO:0000256" key="2">
    <source>
        <dbReference type="ARBA" id="ARBA00004954"/>
    </source>
</evidence>
<dbReference type="InterPro" id="IPR002695">
    <property type="entry name" value="PurH-like"/>
</dbReference>
<dbReference type="GeneID" id="79783965"/>
<dbReference type="InterPro" id="IPR016193">
    <property type="entry name" value="Cytidine_deaminase-like"/>
</dbReference>
<evidence type="ECO:0000259" key="9">
    <source>
        <dbReference type="PROSITE" id="PS51855"/>
    </source>
</evidence>
<protein>
    <recommendedName>
        <fullName evidence="8">Bifunctional purine biosynthesis protein PurH</fullName>
    </recommendedName>
    <domain>
        <recommendedName>
            <fullName evidence="8">Phosphoribosylaminoimidazolecarboxamide formyltransferase</fullName>
            <ecNumber evidence="8">2.1.2.3</ecNumber>
        </recommendedName>
        <alternativeName>
            <fullName evidence="8">AICAR transformylase</fullName>
        </alternativeName>
    </domain>
    <domain>
        <recommendedName>
            <fullName evidence="8">IMP cyclohydrolase</fullName>
            <ecNumber evidence="8">3.5.4.10</ecNumber>
        </recommendedName>
        <alternativeName>
            <fullName evidence="8">ATIC</fullName>
        </alternativeName>
        <alternativeName>
            <fullName evidence="8">IMP synthase</fullName>
        </alternativeName>
        <alternativeName>
            <fullName evidence="8">Inosinicase</fullName>
        </alternativeName>
    </domain>
</protein>
<dbReference type="PIRSF" id="PIRSF000414">
    <property type="entry name" value="AICARFT_IMPCHas"/>
    <property type="match status" value="1"/>
</dbReference>